<dbReference type="RefSeq" id="XP_042920854.1">
    <property type="nucleotide sequence ID" value="XM_043065896.1"/>
</dbReference>
<dbReference type="GeneID" id="66054734"/>
<accession>A0A2K3DD01</accession>
<evidence type="ECO:0000313" key="2">
    <source>
        <dbReference type="EMBL" id="PNW78412.1"/>
    </source>
</evidence>
<proteinExistence type="predicted"/>
<dbReference type="KEGG" id="cre:CHLRE_09g398554v5"/>
<reference evidence="2" key="2">
    <citation type="submission" date="2017-07" db="EMBL/GenBank/DDBJ databases">
        <title>WGS assembly of Chlamydomonas reinhardtii.</title>
        <authorList>
            <consortium name="Chlamydomonas Annotation Team"/>
            <consortium name="JGI Annotation Team"/>
            <person name="Merchant S.S."/>
            <person name="Prochnik S.E."/>
            <person name="Vallon O."/>
            <person name="Harris E.H."/>
            <person name="Karpowicz S.J."/>
            <person name="Witman G.B."/>
            <person name="Terry A."/>
            <person name="Salamov A."/>
            <person name="Fritz-Laylin L.K."/>
            <person name="Marechal-Drouard L."/>
            <person name="Marshall W.F."/>
            <person name="Qu L.H."/>
            <person name="Nelson D.R."/>
            <person name="Sanderfoot A.A."/>
            <person name="Spalding M.H."/>
            <person name="Kapitonov V.V."/>
            <person name="Ren Q."/>
            <person name="Ferris P."/>
            <person name="Lindquist E."/>
            <person name="Shapiro H."/>
            <person name="Lucas S.M."/>
            <person name="Grimwood J."/>
            <person name="Schmutz J."/>
            <person name="Grigoriev I.V."/>
            <person name="Rokhsar D.S."/>
        </authorList>
    </citation>
    <scope>NUCLEOTIDE SEQUENCE</scope>
    <source>
        <strain evidence="2">CC-503 cw92 mt+</strain>
    </source>
</reference>
<evidence type="ECO:0000313" key="1">
    <source>
        <dbReference type="EMBL" id="PNW78411.1"/>
    </source>
</evidence>
<protein>
    <submittedName>
        <fullName evidence="2">Uncharacterized protein</fullName>
    </submittedName>
</protein>
<reference evidence="2 3" key="1">
    <citation type="journal article" date="2007" name="Science">
        <title>The Chlamydomonas genome reveals the evolution of key animal and plant functions.</title>
        <authorList>
            <person name="Merchant S.S."/>
            <person name="Prochnik S.E."/>
            <person name="Vallon O."/>
            <person name="Harris E.H."/>
            <person name="Karpowicz S.J."/>
            <person name="Witman G.B."/>
            <person name="Terry A."/>
            <person name="Salamov A."/>
            <person name="Fritz-Laylin L.K."/>
            <person name="Marechal-Drouard L."/>
            <person name="Marshall W.F."/>
            <person name="Qu L.H."/>
            <person name="Nelson D.R."/>
            <person name="Sanderfoot A.A."/>
            <person name="Spalding M.H."/>
            <person name="Kapitonov V.V."/>
            <person name="Ren Q."/>
            <person name="Ferris P."/>
            <person name="Lindquist E."/>
            <person name="Shapiro H."/>
            <person name="Lucas S.M."/>
            <person name="Grimwood J."/>
            <person name="Schmutz J."/>
            <person name="Cardol P."/>
            <person name="Cerutti H."/>
            <person name="Chanfreau G."/>
            <person name="Chen C.L."/>
            <person name="Cognat V."/>
            <person name="Croft M.T."/>
            <person name="Dent R."/>
            <person name="Dutcher S."/>
            <person name="Fernandez E."/>
            <person name="Fukuzawa H."/>
            <person name="Gonzalez-Ballester D."/>
            <person name="Gonzalez-Halphen D."/>
            <person name="Hallmann A."/>
            <person name="Hanikenne M."/>
            <person name="Hippler M."/>
            <person name="Inwood W."/>
            <person name="Jabbari K."/>
            <person name="Kalanon M."/>
            <person name="Kuras R."/>
            <person name="Lefebvre P.A."/>
            <person name="Lemaire S.D."/>
            <person name="Lobanov A.V."/>
            <person name="Lohr M."/>
            <person name="Manuell A."/>
            <person name="Meier I."/>
            <person name="Mets L."/>
            <person name="Mittag M."/>
            <person name="Mittelmeier T."/>
            <person name="Moroney J.V."/>
            <person name="Moseley J."/>
            <person name="Napoli C."/>
            <person name="Nedelcu A.M."/>
            <person name="Niyogi K."/>
            <person name="Novoselov S.V."/>
            <person name="Paulsen I.T."/>
            <person name="Pazour G."/>
            <person name="Purton S."/>
            <person name="Ral J.P."/>
            <person name="Riano-Pachon D.M."/>
            <person name="Riekhof W."/>
            <person name="Rymarquis L."/>
            <person name="Schroda M."/>
            <person name="Stern D."/>
            <person name="Umen J."/>
            <person name="Willows R."/>
            <person name="Wilson N."/>
            <person name="Zimmer S.L."/>
            <person name="Allmer J."/>
            <person name="Balk J."/>
            <person name="Bisova K."/>
            <person name="Chen C.J."/>
            <person name="Elias M."/>
            <person name="Gendler K."/>
            <person name="Hauser C."/>
            <person name="Lamb M.R."/>
            <person name="Ledford H."/>
            <person name="Long J.C."/>
            <person name="Minagawa J."/>
            <person name="Page M.D."/>
            <person name="Pan J."/>
            <person name="Pootakham W."/>
            <person name="Roje S."/>
            <person name="Rose A."/>
            <person name="Stahlberg E."/>
            <person name="Terauchi A.M."/>
            <person name="Yang P."/>
            <person name="Ball S."/>
            <person name="Bowler C."/>
            <person name="Dieckmann C.L."/>
            <person name="Gladyshev V.N."/>
            <person name="Green P."/>
            <person name="Jorgensen R."/>
            <person name="Mayfield S."/>
            <person name="Mueller-Roeber B."/>
            <person name="Rajamani S."/>
            <person name="Sayre R.T."/>
            <person name="Brokstein P."/>
            <person name="Dubchak I."/>
            <person name="Goodstein D."/>
            <person name="Hornick L."/>
            <person name="Huang Y.W."/>
            <person name="Jhaveri J."/>
            <person name="Luo Y."/>
            <person name="Martinez D."/>
            <person name="Ngau W.C."/>
            <person name="Otillar B."/>
            <person name="Poliakov A."/>
            <person name="Porter A."/>
            <person name="Szajkowski L."/>
            <person name="Werner G."/>
            <person name="Zhou K."/>
            <person name="Grigoriev I.V."/>
            <person name="Rokhsar D.S."/>
            <person name="Grossman A.R."/>
        </authorList>
    </citation>
    <scope>NUCLEOTIDE SEQUENCE [LARGE SCALE GENOMIC DNA]</scope>
    <source>
        <strain evidence="3">CC-503</strain>
        <strain evidence="2">CC-503 cw92 mt+</strain>
    </source>
</reference>
<organism evidence="2 3">
    <name type="scientific">Chlamydomonas reinhardtii</name>
    <name type="common">Chlamydomonas smithii</name>
    <dbReference type="NCBI Taxonomy" id="3055"/>
    <lineage>
        <taxon>Eukaryota</taxon>
        <taxon>Viridiplantae</taxon>
        <taxon>Chlorophyta</taxon>
        <taxon>core chlorophytes</taxon>
        <taxon>Chlorophyceae</taxon>
        <taxon>CS clade</taxon>
        <taxon>Chlamydomonadales</taxon>
        <taxon>Chlamydomonadaceae</taxon>
        <taxon>Chlamydomonas</taxon>
    </lineage>
</organism>
<evidence type="ECO:0000313" key="3">
    <source>
        <dbReference type="Proteomes" id="UP000006906"/>
    </source>
</evidence>
<dbReference type="EMBL" id="CM008970">
    <property type="protein sequence ID" value="PNW78412.1"/>
    <property type="molecule type" value="Genomic_DNA"/>
</dbReference>
<dbReference type="Gramene" id="PNW78411">
    <property type="protein sequence ID" value="PNW78411"/>
    <property type="gene ID" value="CHLRE_09g398554v5"/>
</dbReference>
<dbReference type="AlphaFoldDB" id="A0A2K3DD01"/>
<name>A0A2K3DD01_CHLRE</name>
<dbReference type="Proteomes" id="UP000006906">
    <property type="component" value="Chromosome 9"/>
</dbReference>
<keyword evidence="3" id="KW-1185">Reference proteome</keyword>
<gene>
    <name evidence="1" type="ORF">CHLRE_09g398554v5</name>
    <name evidence="2" type="ORF">CHLRE_09g398555v5</name>
</gene>
<sequence>MSTCAASPGSPCRLSAQARGLARTPGLGAAWATSILSFKEAAASTDSSISAPMAC</sequence>
<dbReference type="Gramene" id="PNW78412">
    <property type="protein sequence ID" value="PNW78412"/>
    <property type="gene ID" value="CHLRE_09g398555v5"/>
</dbReference>
<dbReference type="EMBL" id="CM008970">
    <property type="protein sequence ID" value="PNW78411.1"/>
    <property type="molecule type" value="Genomic_DNA"/>
</dbReference>